<dbReference type="EMBL" id="MEUB01000036">
    <property type="protein sequence ID" value="OGC21749.1"/>
    <property type="molecule type" value="Genomic_DNA"/>
</dbReference>
<feature type="chain" id="PRO_5009514410" description="Lipoprotein" evidence="1">
    <location>
        <begin position="20"/>
        <end position="208"/>
    </location>
</feature>
<protein>
    <recommendedName>
        <fullName evidence="4">Lipoprotein</fullName>
    </recommendedName>
</protein>
<comment type="caution">
    <text evidence="2">The sequence shown here is derived from an EMBL/GenBank/DDBJ whole genome shotgun (WGS) entry which is preliminary data.</text>
</comment>
<dbReference type="STRING" id="1802579.A2310_00385"/>
<proteinExistence type="predicted"/>
<dbReference type="AlphaFoldDB" id="A0A1F4SMX6"/>
<evidence type="ECO:0000256" key="1">
    <source>
        <dbReference type="SAM" id="SignalP"/>
    </source>
</evidence>
<organism evidence="2 3">
    <name type="scientific">candidate division WOR-1 bacterium RIFOXYB2_FULL_37_13</name>
    <dbReference type="NCBI Taxonomy" id="1802579"/>
    <lineage>
        <taxon>Bacteria</taxon>
        <taxon>Bacillati</taxon>
        <taxon>Saganbacteria</taxon>
    </lineage>
</organism>
<dbReference type="PROSITE" id="PS51257">
    <property type="entry name" value="PROKAR_LIPOPROTEIN"/>
    <property type="match status" value="1"/>
</dbReference>
<dbReference type="Proteomes" id="UP000178417">
    <property type="component" value="Unassembled WGS sequence"/>
</dbReference>
<evidence type="ECO:0008006" key="4">
    <source>
        <dbReference type="Google" id="ProtNLM"/>
    </source>
</evidence>
<evidence type="ECO:0000313" key="2">
    <source>
        <dbReference type="EMBL" id="OGC21749.1"/>
    </source>
</evidence>
<keyword evidence="1" id="KW-0732">Signal</keyword>
<feature type="signal peptide" evidence="1">
    <location>
        <begin position="1"/>
        <end position="19"/>
    </location>
</feature>
<gene>
    <name evidence="2" type="ORF">A2310_00385</name>
</gene>
<name>A0A1F4SMX6_UNCSA</name>
<evidence type="ECO:0000313" key="3">
    <source>
        <dbReference type="Proteomes" id="UP000178417"/>
    </source>
</evidence>
<reference evidence="2 3" key="1">
    <citation type="journal article" date="2016" name="Nat. Commun.">
        <title>Thousands of microbial genomes shed light on interconnected biogeochemical processes in an aquifer system.</title>
        <authorList>
            <person name="Anantharaman K."/>
            <person name="Brown C.T."/>
            <person name="Hug L.A."/>
            <person name="Sharon I."/>
            <person name="Castelle C.J."/>
            <person name="Probst A.J."/>
            <person name="Thomas B.C."/>
            <person name="Singh A."/>
            <person name="Wilkins M.J."/>
            <person name="Karaoz U."/>
            <person name="Brodie E.L."/>
            <person name="Williams K.H."/>
            <person name="Hubbard S.S."/>
            <person name="Banfield J.F."/>
        </authorList>
    </citation>
    <scope>NUCLEOTIDE SEQUENCE [LARGE SCALE GENOMIC DNA]</scope>
</reference>
<accession>A0A1F4SMX6</accession>
<sequence>MKKLILFVLLFCFSSACIAITPADTQYANELKYKRNKIEILVKKRFVKEDSGYSSTNYSATTYTQEAYSTTWGYGATTSNQRSEVKEIEDWIIVKGGIRNLSDDEFLSIIGKPREAIEIKEKEEHKGRIRLAGNVISLLGIGYMLMAAGTGNSSASISAGGVVTAIGFLISAFNSSQKHYLNPDYAQEEADNYNINLKKELNLPINFE</sequence>